<protein>
    <submittedName>
        <fullName evidence="2">VioB-polyketide synthase</fullName>
    </submittedName>
</protein>
<dbReference type="EMBL" id="QMEY01000024">
    <property type="protein sequence ID" value="RBQ15304.1"/>
    <property type="molecule type" value="Genomic_DNA"/>
</dbReference>
<dbReference type="Gene3D" id="1.20.1260.10">
    <property type="match status" value="1"/>
</dbReference>
<name>A0A366LPR7_9ACTN</name>
<dbReference type="Pfam" id="PF12902">
    <property type="entry name" value="Ferritin-like"/>
    <property type="match status" value="1"/>
</dbReference>
<dbReference type="InterPro" id="IPR012347">
    <property type="entry name" value="Ferritin-like"/>
</dbReference>
<evidence type="ECO:0000313" key="3">
    <source>
        <dbReference type="Proteomes" id="UP000253303"/>
    </source>
</evidence>
<gene>
    <name evidence="2" type="ORF">DP939_36290</name>
</gene>
<dbReference type="AlphaFoldDB" id="A0A366LPR7"/>
<dbReference type="OrthoDB" id="726375at2"/>
<keyword evidence="3" id="KW-1185">Reference proteome</keyword>
<organism evidence="2 3">
    <name type="scientific">Spongiactinospora rosea</name>
    <dbReference type="NCBI Taxonomy" id="2248750"/>
    <lineage>
        <taxon>Bacteria</taxon>
        <taxon>Bacillati</taxon>
        <taxon>Actinomycetota</taxon>
        <taxon>Actinomycetes</taxon>
        <taxon>Streptosporangiales</taxon>
        <taxon>Streptosporangiaceae</taxon>
        <taxon>Spongiactinospora</taxon>
    </lineage>
</organism>
<sequence length="957" mass="103771">MSVFDLPRLRFAGTALSRLPSGPAASDVDLATGRVHTLRKGDNFAGNGHFLIDAVITSVDPPAASPDPVVGRAVDFWGHYNEYLGTTANRARIFDVDPASRWSTIVMVGQFGFGRSGRSSDTGYMLTGQVEGFQPPRWHRPGQVLHQFVVDQAGGLTWLPEADRSPAVTALRTLLAAERASGLVVQFVLNHRTRPAPRGEPPGVPFDLDGVIAPWHSHELRTYPAGRLLTSRRAKDTCRPPVNLTLQITPADLLVNLVELLPHGLSLRTAHSGSTVAHLPAGVTGIVSAALTGPPERADAEPLEVVDASGAVVLAEEVVNVQVDDACVILEHPRGPEDADHDVEVTVRSFVRGVPAAVSRVEVRQCANPRATQGRHPVVALDGEPSCVLSTDASGLGTFTLRGLRAGTARLSLCADGEAAPQGHDDERHFPGAMTVRVLPDDWRLDGIPLEKVDFSLIHREVFAPYEELYPFMREEVFSLADRFKVETYAMLIWQMCDPRNKDRTYYMPPSRDLTAPKARLLLKYLRRQQTPRDVLVVTPGGHDGRPVLATRDALVRALRCGAAVELAVMLQYLYAAYSVPTYGTGVELVRRGEWTSAQLAMACGDGGKTADGGVRGTLLGIAREEMVHFLMVNNILTAVGEPFHVPRIDFGTINAELPVPLDFCLEGLSVGSAERFARIEEPAGASGEVRLGNLTGAAARPGYGSLSELYADIRDGLTRLPDLFVAAGESGGGEHHLFLRRSIDREHPDYQMEVDDLPSALFAIDVITEQGEGGVLTAEDPGEESHHAAFLRLSSLLAADLSWRPSYPVLRNPSLDPGDHAKDAITDPVAREVAMLFNDAYFLMLQLMVQHFYGRPGGSLRRSPLMNHAIDVMTAMMRPLAELLVTLPAGRAGRTAGPTFELDLLPGYLAQPGVAARTLAARFQRLATRAAACSLVPRRVAEQSAFLSAYFREERA</sequence>
<dbReference type="RefSeq" id="WP_113985353.1">
    <property type="nucleotide sequence ID" value="NZ_QMEY01000024.1"/>
</dbReference>
<evidence type="ECO:0000259" key="1">
    <source>
        <dbReference type="Pfam" id="PF12902"/>
    </source>
</evidence>
<feature type="domain" description="Iminophenyl-pyruvate dimer synthase" evidence="1">
    <location>
        <begin position="561"/>
        <end position="794"/>
    </location>
</feature>
<dbReference type="Proteomes" id="UP000253303">
    <property type="component" value="Unassembled WGS sequence"/>
</dbReference>
<proteinExistence type="predicted"/>
<dbReference type="InterPro" id="IPR026820">
    <property type="entry name" value="VioB/RebD_dom"/>
</dbReference>
<evidence type="ECO:0000313" key="2">
    <source>
        <dbReference type="EMBL" id="RBQ15304.1"/>
    </source>
</evidence>
<accession>A0A366LPR7</accession>
<reference evidence="2 3" key="1">
    <citation type="submission" date="2018-06" db="EMBL/GenBank/DDBJ databases">
        <title>Sphaerisporangium craniellae sp. nov., isolated from a marine sponge in the South China Sea.</title>
        <authorList>
            <person name="Li L."/>
        </authorList>
    </citation>
    <scope>NUCLEOTIDE SEQUENCE [LARGE SCALE GENOMIC DNA]</scope>
    <source>
        <strain evidence="2 3">LHW63015</strain>
    </source>
</reference>
<comment type="caution">
    <text evidence="2">The sequence shown here is derived from an EMBL/GenBank/DDBJ whole genome shotgun (WGS) entry which is preliminary data.</text>
</comment>